<proteinExistence type="predicted"/>
<dbReference type="Pfam" id="PF24476">
    <property type="entry name" value="DUF7580"/>
    <property type="match status" value="1"/>
</dbReference>
<organism evidence="4 5">
    <name type="scientific">Cladophialophora carrionii CBS 160.54</name>
    <dbReference type="NCBI Taxonomy" id="1279043"/>
    <lineage>
        <taxon>Eukaryota</taxon>
        <taxon>Fungi</taxon>
        <taxon>Dikarya</taxon>
        <taxon>Ascomycota</taxon>
        <taxon>Pezizomycotina</taxon>
        <taxon>Eurotiomycetes</taxon>
        <taxon>Chaetothyriomycetidae</taxon>
        <taxon>Chaetothyriales</taxon>
        <taxon>Herpotrichiellaceae</taxon>
        <taxon>Cladophialophora</taxon>
    </lineage>
</organism>
<dbReference type="InterPro" id="IPR056002">
    <property type="entry name" value="DUF7580"/>
</dbReference>
<dbReference type="HOGENOM" id="CLU_026305_1_0_1"/>
<reference evidence="4 5" key="1">
    <citation type="submission" date="2013-03" db="EMBL/GenBank/DDBJ databases">
        <title>The Genome Sequence of Cladophialophora carrionii CBS 160.54.</title>
        <authorList>
            <consortium name="The Broad Institute Genomics Platform"/>
            <person name="Cuomo C."/>
            <person name="de Hoog S."/>
            <person name="Gorbushina A."/>
            <person name="Walker B."/>
            <person name="Young S.K."/>
            <person name="Zeng Q."/>
            <person name="Gargeya S."/>
            <person name="Fitzgerald M."/>
            <person name="Haas B."/>
            <person name="Abouelleil A."/>
            <person name="Allen A.W."/>
            <person name="Alvarado L."/>
            <person name="Arachchi H.M."/>
            <person name="Berlin A.M."/>
            <person name="Chapman S.B."/>
            <person name="Gainer-Dewar J."/>
            <person name="Goldberg J."/>
            <person name="Griggs A."/>
            <person name="Gujja S."/>
            <person name="Hansen M."/>
            <person name="Howarth C."/>
            <person name="Imamovic A."/>
            <person name="Ireland A."/>
            <person name="Larimer J."/>
            <person name="McCowan C."/>
            <person name="Murphy C."/>
            <person name="Pearson M."/>
            <person name="Poon T.W."/>
            <person name="Priest M."/>
            <person name="Roberts A."/>
            <person name="Saif S."/>
            <person name="Shea T."/>
            <person name="Sisk P."/>
            <person name="Sykes S."/>
            <person name="Wortman J."/>
            <person name="Nusbaum C."/>
            <person name="Birren B."/>
        </authorList>
    </citation>
    <scope>NUCLEOTIDE SEQUENCE [LARGE SCALE GENOMIC DNA]</scope>
    <source>
        <strain evidence="4 5">CBS 160.54</strain>
    </source>
</reference>
<dbReference type="VEuPathDB" id="FungiDB:G647_00517"/>
<dbReference type="PANTHER" id="PTHR35186:SF4">
    <property type="entry name" value="PRION-INHIBITION AND PROPAGATION HELO DOMAIN-CONTAINING PROTEIN"/>
    <property type="match status" value="1"/>
</dbReference>
<dbReference type="EMBL" id="KB822697">
    <property type="protein sequence ID" value="ETI28068.1"/>
    <property type="molecule type" value="Genomic_DNA"/>
</dbReference>
<feature type="chain" id="PRO_5004773234" description="DUF7580 domain-containing protein" evidence="2">
    <location>
        <begin position="22"/>
        <end position="583"/>
    </location>
</feature>
<feature type="signal peptide" evidence="2">
    <location>
        <begin position="1"/>
        <end position="21"/>
    </location>
</feature>
<feature type="domain" description="DUF7580" evidence="3">
    <location>
        <begin position="198"/>
        <end position="574"/>
    </location>
</feature>
<feature type="compositionally biased region" description="Low complexity" evidence="1">
    <location>
        <begin position="281"/>
        <end position="310"/>
    </location>
</feature>
<evidence type="ECO:0000256" key="2">
    <source>
        <dbReference type="SAM" id="SignalP"/>
    </source>
</evidence>
<evidence type="ECO:0000259" key="3">
    <source>
        <dbReference type="Pfam" id="PF24476"/>
    </source>
</evidence>
<evidence type="ECO:0000313" key="4">
    <source>
        <dbReference type="EMBL" id="ETI28068.1"/>
    </source>
</evidence>
<gene>
    <name evidence="4" type="ORF">G647_00517</name>
</gene>
<sequence>MASGVEVAGLVLAILPLLVKKLDDYAAGLATIRAFGSKTHRFEMKIYAARLGAQKAILMNGVVHLIRDAIGDDVDVAEVLEDPHHSLWRDPKVEASLRTTLANNYGIFVANLTLLLKMLKELSDKLGLQRDESGNEEGFVSAVRKYREVFSRPVYDNLLRNIEAINLALRMLSEDARATETIKSNRRADNHPLTGVRRTRKYARTLHRALTQQRSWRCPAEHGHVVSLRVDPVRTLQNMRLGCQTVFNVAVVSDQPLNSWSGQELEIKTIEIQSTTSNPASPRGSMDSASSSRTRSHPSRASSSGSTSSHLPRFATNAAGSSSAPPQIRDCCSVFLTNSSTASTYGECLGFIERSDHRHEIYFLRHLTNTAYSEALDGALDLAVTGRATWSADQHYLSRRGNRLRVAAALAISVLNLSGNWLKAEWRSNDISLSKRDISQQQDPEGHSPVQLEFSWRISCQRESGTALCVQQHRSSLLFPLGVALVELALCQSLASLYLHDEDADPSEDGAQLKTATRMLPHVASEFGKTYETVAKRCLSWQVPRANQARNEDDDEQIQSSIYESVVYPLIQILGHFEGWPEH</sequence>
<protein>
    <recommendedName>
        <fullName evidence="3">DUF7580 domain-containing protein</fullName>
    </recommendedName>
</protein>
<evidence type="ECO:0000313" key="5">
    <source>
        <dbReference type="Proteomes" id="UP000030678"/>
    </source>
</evidence>
<accession>V9DP26</accession>
<dbReference type="GeneID" id="19979010"/>
<dbReference type="Proteomes" id="UP000030678">
    <property type="component" value="Unassembled WGS sequence"/>
</dbReference>
<dbReference type="RefSeq" id="XP_008722142.1">
    <property type="nucleotide sequence ID" value="XM_008723920.1"/>
</dbReference>
<evidence type="ECO:0000256" key="1">
    <source>
        <dbReference type="SAM" id="MobiDB-lite"/>
    </source>
</evidence>
<keyword evidence="2" id="KW-0732">Signal</keyword>
<dbReference type="OrthoDB" id="3565018at2759"/>
<dbReference type="AlphaFoldDB" id="V9DP26"/>
<feature type="region of interest" description="Disordered" evidence="1">
    <location>
        <begin position="272"/>
        <end position="326"/>
    </location>
</feature>
<dbReference type="PANTHER" id="PTHR35186">
    <property type="entry name" value="ANK_REP_REGION DOMAIN-CONTAINING PROTEIN"/>
    <property type="match status" value="1"/>
</dbReference>
<name>V9DP26_9EURO</name>